<evidence type="ECO:0000256" key="1">
    <source>
        <dbReference type="PROSITE-ProRule" id="PRU00285"/>
    </source>
</evidence>
<feature type="region of interest" description="Disordered" evidence="3">
    <location>
        <begin position="918"/>
        <end position="971"/>
    </location>
</feature>
<feature type="region of interest" description="Disordered" evidence="3">
    <location>
        <begin position="1045"/>
        <end position="1123"/>
    </location>
</feature>
<evidence type="ECO:0000256" key="4">
    <source>
        <dbReference type="SAM" id="Phobius"/>
    </source>
</evidence>
<gene>
    <name evidence="6" type="ORF">V8G54_012924</name>
</gene>
<feature type="compositionally biased region" description="Basic and acidic residues" evidence="3">
    <location>
        <begin position="623"/>
        <end position="640"/>
    </location>
</feature>
<feature type="compositionally biased region" description="Basic and acidic residues" evidence="3">
    <location>
        <begin position="1991"/>
        <end position="2000"/>
    </location>
</feature>
<keyword evidence="4" id="KW-1133">Transmembrane helix</keyword>
<feature type="compositionally biased region" description="Basic and acidic residues" evidence="3">
    <location>
        <begin position="1833"/>
        <end position="1859"/>
    </location>
</feature>
<feature type="region of interest" description="Disordered" evidence="3">
    <location>
        <begin position="1725"/>
        <end position="1920"/>
    </location>
</feature>
<dbReference type="InterPro" id="IPR002068">
    <property type="entry name" value="A-crystallin/Hsp20_dom"/>
</dbReference>
<feature type="compositionally biased region" description="Basic and acidic residues" evidence="3">
    <location>
        <begin position="254"/>
        <end position="275"/>
    </location>
</feature>
<keyword evidence="7" id="KW-1185">Reference proteome</keyword>
<keyword evidence="2" id="KW-0175">Coiled coil</keyword>
<feature type="region of interest" description="Disordered" evidence="3">
    <location>
        <begin position="1628"/>
        <end position="1677"/>
    </location>
</feature>
<feature type="transmembrane region" description="Helical" evidence="4">
    <location>
        <begin position="2130"/>
        <end position="2150"/>
    </location>
</feature>
<feature type="compositionally biased region" description="Acidic residues" evidence="3">
    <location>
        <begin position="409"/>
        <end position="420"/>
    </location>
</feature>
<accession>A0AAQ3NTT0</accession>
<evidence type="ECO:0000313" key="7">
    <source>
        <dbReference type="Proteomes" id="UP001374535"/>
    </source>
</evidence>
<dbReference type="Proteomes" id="UP001374535">
    <property type="component" value="Chromosome 4"/>
</dbReference>
<feature type="compositionally biased region" description="Basic and acidic residues" evidence="3">
    <location>
        <begin position="816"/>
        <end position="825"/>
    </location>
</feature>
<feature type="region of interest" description="Disordered" evidence="3">
    <location>
        <begin position="1184"/>
        <end position="1221"/>
    </location>
</feature>
<reference evidence="6 7" key="1">
    <citation type="journal article" date="2023" name="Life. Sci Alliance">
        <title>Evolutionary insights into 3D genome organization and epigenetic landscape of Vigna mungo.</title>
        <authorList>
            <person name="Junaid A."/>
            <person name="Singh B."/>
            <person name="Bhatia S."/>
        </authorList>
    </citation>
    <scope>NUCLEOTIDE SEQUENCE [LARGE SCALE GENOMIC DNA]</scope>
    <source>
        <strain evidence="6">Urdbean</strain>
    </source>
</reference>
<feature type="compositionally biased region" description="Basic and acidic residues" evidence="3">
    <location>
        <begin position="144"/>
        <end position="157"/>
    </location>
</feature>
<feature type="compositionally biased region" description="Basic and acidic residues" evidence="3">
    <location>
        <begin position="1045"/>
        <end position="1095"/>
    </location>
</feature>
<feature type="coiled-coil region" evidence="2">
    <location>
        <begin position="651"/>
        <end position="678"/>
    </location>
</feature>
<dbReference type="CDD" id="cd06464">
    <property type="entry name" value="ACD_sHsps-like"/>
    <property type="match status" value="1"/>
</dbReference>
<name>A0AAQ3NTT0_VIGMU</name>
<proteinExistence type="inferred from homology"/>
<evidence type="ECO:0000259" key="5">
    <source>
        <dbReference type="PROSITE" id="PS01031"/>
    </source>
</evidence>
<feature type="region of interest" description="Disordered" evidence="3">
    <location>
        <begin position="400"/>
        <end position="450"/>
    </location>
</feature>
<feature type="compositionally biased region" description="Basic and acidic residues" evidence="3">
    <location>
        <begin position="1877"/>
        <end position="1904"/>
    </location>
</feature>
<feature type="compositionally biased region" description="Basic and acidic residues" evidence="3">
    <location>
        <begin position="288"/>
        <end position="306"/>
    </location>
</feature>
<feature type="domain" description="SHSP" evidence="5">
    <location>
        <begin position="21"/>
        <end position="141"/>
    </location>
</feature>
<evidence type="ECO:0000313" key="6">
    <source>
        <dbReference type="EMBL" id="WVZ15358.1"/>
    </source>
</evidence>
<feature type="region of interest" description="Disordered" evidence="3">
    <location>
        <begin position="516"/>
        <end position="540"/>
    </location>
</feature>
<dbReference type="EMBL" id="CP144697">
    <property type="protein sequence ID" value="WVZ15358.1"/>
    <property type="molecule type" value="Genomic_DNA"/>
</dbReference>
<keyword evidence="4" id="KW-0472">Membrane</keyword>
<feature type="compositionally biased region" description="Acidic residues" evidence="3">
    <location>
        <begin position="2031"/>
        <end position="2046"/>
    </location>
</feature>
<feature type="compositionally biased region" description="Basic and acidic residues" evidence="3">
    <location>
        <begin position="184"/>
        <end position="245"/>
    </location>
</feature>
<evidence type="ECO:0000256" key="3">
    <source>
        <dbReference type="SAM" id="MobiDB-lite"/>
    </source>
</evidence>
<feature type="region of interest" description="Disordered" evidence="3">
    <location>
        <begin position="614"/>
        <end position="640"/>
    </location>
</feature>
<protein>
    <recommendedName>
        <fullName evidence="5">SHSP domain-containing protein</fullName>
    </recommendedName>
</protein>
<feature type="compositionally biased region" description="Basic and acidic residues" evidence="3">
    <location>
        <begin position="1783"/>
        <end position="1813"/>
    </location>
</feature>
<feature type="compositionally biased region" description="Acidic residues" evidence="3">
    <location>
        <begin position="2090"/>
        <end position="2117"/>
    </location>
</feature>
<feature type="region of interest" description="Disordered" evidence="3">
    <location>
        <begin position="1244"/>
        <end position="1366"/>
    </location>
</feature>
<comment type="similarity">
    <text evidence="1">Belongs to the small heat shock protein (HSP20) family.</text>
</comment>
<dbReference type="InterPro" id="IPR008978">
    <property type="entry name" value="HSP20-like_chaperone"/>
</dbReference>
<feature type="region of interest" description="Disordered" evidence="3">
    <location>
        <begin position="816"/>
        <end position="842"/>
    </location>
</feature>
<feature type="region of interest" description="Disordered" evidence="3">
    <location>
        <begin position="139"/>
        <end position="368"/>
    </location>
</feature>
<feature type="region of interest" description="Disordered" evidence="3">
    <location>
        <begin position="716"/>
        <end position="740"/>
    </location>
</feature>
<sequence length="2158" mass="246653">MDLELGLKITKTRDDIASISEYRLAKAGPVFQSRETSTAFILTAHLKGFKKNNINIKISEDGSKISVSGEKPVQNILMMGWLMHRKEVDVAGFNKVFKIPDGVKLDGIKAKYDEEEWIMNIIMPKLVKGICGVKIEEVKEDESDGRRSEQEKNEGDHIPSAVGETSQKGSKESEVQEMEESECSMEKKEEVSNKMLDDSNRKITKDTVHKEVEESKVGTDGENEDSFREVGKEEYEVKKTSEPEQKVGVGTSEKIGEASQKEIKELKLKNEDGRVKPSAKGKSVGEGVPKDIGGDTRQDKELKVQEMEGNEGFVEKEEKGASENMLDDANANIIGEVIQKEEESKSEIKDRDGESVKENNVRTGHKGMKISEIEQNVGADVTQNIGDKIQRVSKDSVIEQIGGNKSIEENMEREEPEEMVVEANVSTEGETLGDSKQKQFGEPSSETEDRLNECVKENRMETIKALQLDQNVDDQIPTNIGGISQEGYKESRIQWKKKTKSIKENLEEGKEEFDLMETKGEFPQKLPKGTTEESKRLSVSKMQETEYVKEAKIKTKWKQNEYLVDKDEGEELTRMHKQAKKDLAKNELQENVKEAMGKRERKEIEYFVDKSAGEEHKRRHMEAKKDLTKETMKNNEARMDKREDKEIEYFVEASKDLNTKKIQEIEDIEEEMSKRKDKGIEKFEDKGERKEHNRLYMDAKDFKKGRIQENEDIHEAMIKREGKNNEHFGDKRGENPERMHMESKKNIAKERMQETYDVKEATVKRKGEEIGNFTDKGEGEEPTKMITHAKKELTKETEQENEKVNEAVLKTKDKEIERFVDKGEPKSMNVEPKKGLTAKTMQESENIREAMVKGEGNGYIYFVNKGVSEEPERMHIEPKKDMAKEKLQEEVSKEAMVKIKGKEIENYVVKDGGEENKKMNMKLKKESTKETKQGSENVKEAMGKMKGKETKYSVDKGEGEEPKSLNVEAKKEDDRECKDCECFVDRGEAEETKRMLIEPKNVARETIQEIKGVKEAMVKRKGKEIESLADKDKAGELTKMLAKSNKELTKEKKQQSEKIKEAMVKRKGKETEYFADKGEDKEPKGMYVEEKKDLTTTKTTQESEEPKRMHIKPKDITKDTIPKTAIKETKVKTKDKEIGNFVHKYDGEEHIKMLMKELPKERDKERKKVKEVMVQKKVKETEYSIDKGEDEEPINMHVEAEKDLTSKTIRESEDVRDEVVETGGKDYEYFVDDGESEELKMINTEAKKNTGRESMQETKGAKEAMAKRKGKEIGSFEKGEDKETKKVHVEDKKDLTTVTVEENDGADEGNENKCFSDEGEDEEPKRMYMETKKDFREETLHESENVKNVKVKSEGKDVESFADKSADKESIRMLMGTKRDLTKEEVHGKDDVKETMIKRKGKVIEYFVDNSEGEVEEPKRMHIEEKKDLATKTMHEIEDANEVMLKSKHKEIENFADKAKAKESKIRERKKDSTKVTMKESDDTREAMVKRKGKDVECFVNKGEEPKWMHTEEKKNLTTKTREESEVIREAMVKREVEGEMDYFLEKGEDEKDIPKEKIQIVEKIKHGITDNDQRNVLGKTTKGKSEVLTEEGPELVGGQDGSRGLKVSNMEDPKEITKEEMAETENLMEKVQGQKSKKGEEARRVVQKNTATEILQKETEESNNERKSREGPNVPNNMVKVVFEVLGTFQAKLPKKVMEAIGQNKDKNEYVAVKLKAEGSIKMHVEPNEAFDEDQTEERSEKEVRKPELKSTDQISGKENVNFGVFDGRKRPEFLEMGETQGAKEDNAQMEESAKKIDGDQYEKIQVEEKGSKSSQSSQKGREGPKIQTMLKDQHRLQEEKEKPLGKTTAAEDKKPKMGEITPEFEKASGFQKAAENSHESTKREHQIMTPKKEVEKSKKEEDSPMPTTRTFVTKEPRELSLPSKDYKISKIEEVQQKEGKRTMQLLEATTSKEGEVAQAIATHSKAKGEIDELQVNQLPSPSTEMWSIEPHELEKYPVADETAEPSKFPSSSSTQPFEVEGKDKINASCDDESQDSDMDSEIDGETSNQGETDEEVVQRETSQPESPEDQQCTHKALEESNGTHEIEEKTDEQGDESDQEDSEELDEQKECEEEAIGGKKDQKRSKKLIISTIIAGSALLASGIFLVIRHRRSIKG</sequence>
<feature type="compositionally biased region" description="Polar residues" evidence="3">
    <location>
        <begin position="1976"/>
        <end position="1987"/>
    </location>
</feature>
<feature type="region of interest" description="Disordered" evidence="3">
    <location>
        <begin position="1574"/>
        <end position="1615"/>
    </location>
</feature>
<feature type="compositionally biased region" description="Basic and acidic residues" evidence="3">
    <location>
        <begin position="1244"/>
        <end position="1295"/>
    </location>
</feature>
<evidence type="ECO:0000256" key="2">
    <source>
        <dbReference type="SAM" id="Coils"/>
    </source>
</evidence>
<feature type="compositionally biased region" description="Basic and acidic residues" evidence="3">
    <location>
        <begin position="1656"/>
        <end position="1671"/>
    </location>
</feature>
<organism evidence="6 7">
    <name type="scientific">Vigna mungo</name>
    <name type="common">Black gram</name>
    <name type="synonym">Phaseolus mungo</name>
    <dbReference type="NCBI Taxonomy" id="3915"/>
    <lineage>
        <taxon>Eukaryota</taxon>
        <taxon>Viridiplantae</taxon>
        <taxon>Streptophyta</taxon>
        <taxon>Embryophyta</taxon>
        <taxon>Tracheophyta</taxon>
        <taxon>Spermatophyta</taxon>
        <taxon>Magnoliopsida</taxon>
        <taxon>eudicotyledons</taxon>
        <taxon>Gunneridae</taxon>
        <taxon>Pentapetalae</taxon>
        <taxon>rosids</taxon>
        <taxon>fabids</taxon>
        <taxon>Fabales</taxon>
        <taxon>Fabaceae</taxon>
        <taxon>Papilionoideae</taxon>
        <taxon>50 kb inversion clade</taxon>
        <taxon>NPAAA clade</taxon>
        <taxon>indigoferoid/millettioid clade</taxon>
        <taxon>Phaseoleae</taxon>
        <taxon>Vigna</taxon>
    </lineage>
</organism>
<keyword evidence="4" id="KW-0812">Transmembrane</keyword>
<dbReference type="SUPFAM" id="SSF49764">
    <property type="entry name" value="HSP20-like chaperones"/>
    <property type="match status" value="1"/>
</dbReference>
<feature type="compositionally biased region" description="Basic and acidic residues" evidence="3">
    <location>
        <begin position="338"/>
        <end position="360"/>
    </location>
</feature>
<dbReference type="Gene3D" id="2.60.40.790">
    <property type="match status" value="1"/>
</dbReference>
<feature type="region of interest" description="Disordered" evidence="3">
    <location>
        <begin position="1965"/>
        <end position="2126"/>
    </location>
</feature>
<feature type="compositionally biased region" description="Basic and acidic residues" evidence="3">
    <location>
        <begin position="1738"/>
        <end position="1752"/>
    </location>
</feature>
<dbReference type="PROSITE" id="PS01031">
    <property type="entry name" value="SHSP"/>
    <property type="match status" value="1"/>
</dbReference>
<feature type="compositionally biased region" description="Basic and acidic residues" evidence="3">
    <location>
        <begin position="1323"/>
        <end position="1366"/>
    </location>
</feature>
<feature type="region of interest" description="Disordered" evidence="3">
    <location>
        <begin position="1456"/>
        <end position="1491"/>
    </location>
</feature>
<feature type="compositionally biased region" description="Basic and acidic residues" evidence="3">
    <location>
        <begin position="1198"/>
        <end position="1221"/>
    </location>
</feature>
<feature type="compositionally biased region" description="Basic and acidic residues" evidence="3">
    <location>
        <begin position="2073"/>
        <end position="2089"/>
    </location>
</feature>
<feature type="compositionally biased region" description="Basic and acidic residues" evidence="3">
    <location>
        <begin position="1104"/>
        <end position="1123"/>
    </location>
</feature>